<evidence type="ECO:0000313" key="3">
    <source>
        <dbReference type="Proteomes" id="UP000176050"/>
    </source>
</evidence>
<dbReference type="InterPro" id="IPR013120">
    <property type="entry name" value="FAR_NAD-bd"/>
</dbReference>
<dbReference type="KEGG" id="lul:LPB138_10225"/>
<dbReference type="InterPro" id="IPR051783">
    <property type="entry name" value="NAD(P)-dependent_oxidoreduct"/>
</dbReference>
<dbReference type="InterPro" id="IPR036291">
    <property type="entry name" value="NAD(P)-bd_dom_sf"/>
</dbReference>
<dbReference type="PANTHER" id="PTHR48079">
    <property type="entry name" value="PROTEIN YEEZ"/>
    <property type="match status" value="1"/>
</dbReference>
<name>A0A1D8P8Y8_9FLAO</name>
<gene>
    <name evidence="2" type="ORF">LPB138_10225</name>
</gene>
<keyword evidence="3" id="KW-1185">Reference proteome</keyword>
<organism evidence="2 3">
    <name type="scientific">Urechidicola croceus</name>
    <dbReference type="NCBI Taxonomy" id="1850246"/>
    <lineage>
        <taxon>Bacteria</taxon>
        <taxon>Pseudomonadati</taxon>
        <taxon>Bacteroidota</taxon>
        <taxon>Flavobacteriia</taxon>
        <taxon>Flavobacteriales</taxon>
        <taxon>Flavobacteriaceae</taxon>
        <taxon>Urechidicola</taxon>
    </lineage>
</organism>
<dbReference type="AlphaFoldDB" id="A0A1D8P8Y8"/>
<dbReference type="Gene3D" id="3.40.50.720">
    <property type="entry name" value="NAD(P)-binding Rossmann-like Domain"/>
    <property type="match status" value="1"/>
</dbReference>
<dbReference type="OrthoDB" id="596910at2"/>
<dbReference type="EMBL" id="CP017478">
    <property type="protein sequence ID" value="AOW21032.1"/>
    <property type="molecule type" value="Genomic_DNA"/>
</dbReference>
<dbReference type="STRING" id="1850246.LPB138_10225"/>
<accession>A0A1D8P8Y8</accession>
<dbReference type="GO" id="GO:0005737">
    <property type="term" value="C:cytoplasm"/>
    <property type="evidence" value="ECO:0007669"/>
    <property type="project" value="TreeGrafter"/>
</dbReference>
<dbReference type="PANTHER" id="PTHR48079:SF6">
    <property type="entry name" value="NAD(P)-BINDING DOMAIN-CONTAINING PROTEIN-RELATED"/>
    <property type="match status" value="1"/>
</dbReference>
<dbReference type="Proteomes" id="UP000176050">
    <property type="component" value="Chromosome"/>
</dbReference>
<evidence type="ECO:0000313" key="2">
    <source>
        <dbReference type="EMBL" id="AOW21032.1"/>
    </source>
</evidence>
<sequence length="333" mass="37962">MILVTGGTGLVGAHLLVELTKQHDKVRAIHRKNSNLDAVKKVFSYYFDEIDSFYSKIEWLEADITQTPSLERAFVGVTYVYHCAALISFASKDYQKMRKINIEGTANIVNFSIVNYVKKLCFVSSIATLDKSFSNKIIDENSDFNIEKSNYGYAITKYGAEMEVWRGTQEDLDVVIVNPGIILGSGFWNNGSGKFFSKINKGLKYYTEGITGYVGVKDLVKSMLKLMNSDIKNERFVLISENKSYEEVFNHISDQFDKKKPSVKVSKLMSEIIWRISKVPSFIFGIEPILTKHSAKSIHNKYYFSNEKIKKAIGIKFEPLSETIKDVCRDFKN</sequence>
<proteinExistence type="predicted"/>
<dbReference type="Pfam" id="PF07993">
    <property type="entry name" value="NAD_binding_4"/>
    <property type="match status" value="1"/>
</dbReference>
<reference evidence="2 3" key="1">
    <citation type="submission" date="2016-10" db="EMBL/GenBank/DDBJ databases">
        <title>Lutibacter sp. LPB0138, isolated from marine gastropod.</title>
        <authorList>
            <person name="Kim E."/>
            <person name="Yi H."/>
        </authorList>
    </citation>
    <scope>NUCLEOTIDE SEQUENCE [LARGE SCALE GENOMIC DNA]</scope>
    <source>
        <strain evidence="2 3">LPB0138</strain>
    </source>
</reference>
<feature type="domain" description="Thioester reductase (TE)" evidence="1">
    <location>
        <begin position="4"/>
        <end position="185"/>
    </location>
</feature>
<evidence type="ECO:0000259" key="1">
    <source>
        <dbReference type="Pfam" id="PF07993"/>
    </source>
</evidence>
<dbReference type="RefSeq" id="WP_070237196.1">
    <property type="nucleotide sequence ID" value="NZ_CP017478.1"/>
</dbReference>
<protein>
    <submittedName>
        <fullName evidence="2">NAD-dependent epimerase</fullName>
    </submittedName>
</protein>
<dbReference type="SUPFAM" id="SSF51735">
    <property type="entry name" value="NAD(P)-binding Rossmann-fold domains"/>
    <property type="match status" value="1"/>
</dbReference>
<dbReference type="GO" id="GO:0004029">
    <property type="term" value="F:aldehyde dehydrogenase (NAD+) activity"/>
    <property type="evidence" value="ECO:0007669"/>
    <property type="project" value="TreeGrafter"/>
</dbReference>